<evidence type="ECO:0000259" key="6">
    <source>
        <dbReference type="SMART" id="SM00237"/>
    </source>
</evidence>
<evidence type="ECO:0000256" key="3">
    <source>
        <dbReference type="ARBA" id="ARBA00022837"/>
    </source>
</evidence>
<dbReference type="SMART" id="SM00237">
    <property type="entry name" value="Calx_beta"/>
    <property type="match status" value="1"/>
</dbReference>
<name>A0A069RIT4_PEPLI</name>
<keyword evidence="3" id="KW-0106">Calcium</keyword>
<dbReference type="InterPro" id="IPR049804">
    <property type="entry name" value="Choice_anch_L"/>
</dbReference>
<dbReference type="InterPro" id="IPR003644">
    <property type="entry name" value="Calx_beta"/>
</dbReference>
<keyword evidence="4" id="KW-0406">Ion transport</keyword>
<sequence length="545" mass="59610">MLKNHVLKKLKSTASIAIAFFICIPLAIPQNYTSNAMQDFESKRTLAQKPQMQISSVDEIDDITVEDSEKGNTYIRVADLNEQSAEDIVSQIMGDGVEINEVRYFGTSESAGTFETDDPNTIGFSNGIVLSSGNVKYIDGPNSDSGVTYENMTGGDEYLDLLIPGYTTYDSTVLEFDFTPNENTLSFEYVFSSEEYNEFVGSDYNDVFGFFLNGENIALIPDSNKAVAINNVNNGYKEDFSESEDYYDEEYAPTNPQYFRDNTDGHLNTEMDGLTTVLTAKASVNVGKVNTIRLAIADAGDEILDSNVFIKAASFTAVESDVVQFSSKGFDCSEDEGYATITVERSGNADSIVEVSYYTQSGSADSGVDYSSASGTLTFAPGVTSKTFKIQLLDDDMTEGSETVNIFLKEASGNAFIGQNIQAKLYIEDNDAQTDSPAEKTVVWDKMDEVPTNKNFVIKFNMEIDPETVTSDNFYVTDSAGDIISGINPEIAFNNLSVIMKPEGYFSYNSGSTYFLNIGSAVKTSSGKSLGQLVKMQFTTSDLTN</sequence>
<keyword evidence="8" id="KW-1185">Reference proteome</keyword>
<keyword evidence="4" id="KW-0813">Transport</keyword>
<keyword evidence="1 5" id="KW-0732">Signal</keyword>
<dbReference type="Pfam" id="PF13205">
    <property type="entry name" value="Big_5"/>
    <property type="match status" value="1"/>
</dbReference>
<dbReference type="STRING" id="1121324.CLIT_2c03040"/>
<dbReference type="InterPro" id="IPR032812">
    <property type="entry name" value="SbsA_Ig"/>
</dbReference>
<dbReference type="EMBL" id="JJMM01000002">
    <property type="protein sequence ID" value="KDR96698.1"/>
    <property type="molecule type" value="Genomic_DNA"/>
</dbReference>
<dbReference type="Gene3D" id="2.60.40.1220">
    <property type="match status" value="1"/>
</dbReference>
<evidence type="ECO:0000256" key="4">
    <source>
        <dbReference type="ARBA" id="ARBA00023065"/>
    </source>
</evidence>
<feature type="signal peptide" evidence="5">
    <location>
        <begin position="1"/>
        <end position="27"/>
    </location>
</feature>
<evidence type="ECO:0000256" key="1">
    <source>
        <dbReference type="ARBA" id="ARBA00022729"/>
    </source>
</evidence>
<evidence type="ECO:0000256" key="2">
    <source>
        <dbReference type="ARBA" id="ARBA00022737"/>
    </source>
</evidence>
<gene>
    <name evidence="7" type="ORF">CLIT_2c03040</name>
</gene>
<evidence type="ECO:0000313" key="7">
    <source>
        <dbReference type="EMBL" id="KDR96698.1"/>
    </source>
</evidence>
<dbReference type="Pfam" id="PF03160">
    <property type="entry name" value="Calx-beta"/>
    <property type="match status" value="1"/>
</dbReference>
<proteinExistence type="predicted"/>
<reference evidence="7 8" key="1">
    <citation type="submission" date="2014-03" db="EMBL/GenBank/DDBJ databases">
        <title>Genome sequence of Clostridium litorale W6, DSM 5388.</title>
        <authorList>
            <person name="Poehlein A."/>
            <person name="Jagirdar A."/>
            <person name="Khonsari B."/>
            <person name="Chibani C.M."/>
            <person name="Gutierrez Gutierrez D.A."/>
            <person name="Davydova E."/>
            <person name="Alghaithi H.S."/>
            <person name="Nair K.P."/>
            <person name="Dhamotharan K."/>
            <person name="Chandran L."/>
            <person name="G W."/>
            <person name="Daniel R."/>
        </authorList>
    </citation>
    <scope>NUCLEOTIDE SEQUENCE [LARGE SCALE GENOMIC DNA]</scope>
    <source>
        <strain evidence="7 8">W6</strain>
    </source>
</reference>
<dbReference type="GO" id="GO:0016020">
    <property type="term" value="C:membrane"/>
    <property type="evidence" value="ECO:0007669"/>
    <property type="project" value="InterPro"/>
</dbReference>
<dbReference type="PANTHER" id="PTHR11878:SF65">
    <property type="entry name" value="NA_CA-EXCHANGE PROTEIN, ISOFORM G"/>
    <property type="match status" value="1"/>
</dbReference>
<feature type="chain" id="PRO_5038901892" description="Calx-beta domain-containing protein" evidence="5">
    <location>
        <begin position="28"/>
        <end position="545"/>
    </location>
</feature>
<evidence type="ECO:0000256" key="5">
    <source>
        <dbReference type="SAM" id="SignalP"/>
    </source>
</evidence>
<dbReference type="InterPro" id="IPR014755">
    <property type="entry name" value="Cu-Rt/internalin_Ig-like"/>
</dbReference>
<evidence type="ECO:0000313" key="8">
    <source>
        <dbReference type="Proteomes" id="UP000027946"/>
    </source>
</evidence>
<dbReference type="SUPFAM" id="SSF141072">
    <property type="entry name" value="CalX-like"/>
    <property type="match status" value="1"/>
</dbReference>
<dbReference type="InterPro" id="IPR051171">
    <property type="entry name" value="CaCA"/>
</dbReference>
<keyword evidence="2" id="KW-0677">Repeat</keyword>
<dbReference type="GO" id="GO:0007154">
    <property type="term" value="P:cell communication"/>
    <property type="evidence" value="ECO:0007669"/>
    <property type="project" value="InterPro"/>
</dbReference>
<dbReference type="GO" id="GO:0030001">
    <property type="term" value="P:metal ion transport"/>
    <property type="evidence" value="ECO:0007669"/>
    <property type="project" value="TreeGrafter"/>
</dbReference>
<feature type="domain" description="Calx-beta" evidence="6">
    <location>
        <begin position="313"/>
        <end position="409"/>
    </location>
</feature>
<dbReference type="OrthoDB" id="2911226at2"/>
<dbReference type="eggNOG" id="COG3291">
    <property type="taxonomic scope" value="Bacteria"/>
</dbReference>
<dbReference type="Gene3D" id="2.60.40.2030">
    <property type="match status" value="1"/>
</dbReference>
<accession>A0A069RIT4</accession>
<dbReference type="RefSeq" id="WP_052635875.1">
    <property type="nucleotide sequence ID" value="NZ_FSRH01000001.1"/>
</dbReference>
<dbReference type="PANTHER" id="PTHR11878">
    <property type="entry name" value="SODIUM/CALCIUM EXCHANGER"/>
    <property type="match status" value="1"/>
</dbReference>
<dbReference type="NCBIfam" id="NF038133">
    <property type="entry name" value="choice_anch_L"/>
    <property type="match status" value="1"/>
</dbReference>
<organism evidence="7 8">
    <name type="scientific">Peptoclostridium litorale DSM 5388</name>
    <dbReference type="NCBI Taxonomy" id="1121324"/>
    <lineage>
        <taxon>Bacteria</taxon>
        <taxon>Bacillati</taxon>
        <taxon>Bacillota</taxon>
        <taxon>Clostridia</taxon>
        <taxon>Peptostreptococcales</taxon>
        <taxon>Peptoclostridiaceae</taxon>
        <taxon>Peptoclostridium</taxon>
    </lineage>
</organism>
<dbReference type="AlphaFoldDB" id="A0A069RIT4"/>
<protein>
    <recommendedName>
        <fullName evidence="6">Calx-beta domain-containing protein</fullName>
    </recommendedName>
</protein>
<dbReference type="InterPro" id="IPR038081">
    <property type="entry name" value="CalX-like_sf"/>
</dbReference>
<comment type="caution">
    <text evidence="7">The sequence shown here is derived from an EMBL/GenBank/DDBJ whole genome shotgun (WGS) entry which is preliminary data.</text>
</comment>
<dbReference type="Proteomes" id="UP000027946">
    <property type="component" value="Unassembled WGS sequence"/>
</dbReference>